<evidence type="ECO:0000259" key="1">
    <source>
        <dbReference type="Pfam" id="PF13566"/>
    </source>
</evidence>
<feature type="domain" description="DUF4130" evidence="1">
    <location>
        <begin position="87"/>
        <end position="246"/>
    </location>
</feature>
<dbReference type="NCBIfam" id="TIGR03915">
    <property type="entry name" value="SAM_7_link_chp"/>
    <property type="match status" value="1"/>
</dbReference>
<protein>
    <submittedName>
        <fullName evidence="2">DNA metabolism protein</fullName>
    </submittedName>
</protein>
<dbReference type="EMBL" id="VUNJ01000003">
    <property type="protein sequence ID" value="MST91034.1"/>
    <property type="molecule type" value="Genomic_DNA"/>
</dbReference>
<name>A0A6I2U4B9_9FIRM</name>
<dbReference type="AlphaFoldDB" id="A0A6I2U4B9"/>
<evidence type="ECO:0000313" key="2">
    <source>
        <dbReference type="EMBL" id="MST91034.1"/>
    </source>
</evidence>
<dbReference type="InterPro" id="IPR023875">
    <property type="entry name" value="DNA_repair_put"/>
</dbReference>
<proteinExistence type="predicted"/>
<dbReference type="Pfam" id="PF13566">
    <property type="entry name" value="DUF4130"/>
    <property type="match status" value="1"/>
</dbReference>
<evidence type="ECO:0000313" key="3">
    <source>
        <dbReference type="Proteomes" id="UP000431913"/>
    </source>
</evidence>
<dbReference type="Proteomes" id="UP000431913">
    <property type="component" value="Unassembled WGS sequence"/>
</dbReference>
<sequence length="286" mass="32908">MPGTSDVIYLYDGSFEGLLCCVHESVYTHELPVDIQPEEAAQPTLFRQKYIAADEEKAARVYDSIPRKISPDAAALVQCVFLSCMPGKELAILRFLLLGYRRGRQTMYLLSHTAVQPMLAARQNLLNEAHLLKEFLRFSDYDGALAATITPKNYVLPFLKEHFCSRLKNETFLIFDRTHKAALVWQDRKARIISLDTLELPPATAEELRYRVLWKRFYKTIAIAARENPRCRMTHCPKRYWENMLEMEDELRRTPDSLDALPAAAPALLPQKEGHYGAQYSFPRLP</sequence>
<reference evidence="2 3" key="1">
    <citation type="submission" date="2019-08" db="EMBL/GenBank/DDBJ databases">
        <title>In-depth cultivation of the pig gut microbiome towards novel bacterial diversity and tailored functional studies.</title>
        <authorList>
            <person name="Wylensek D."/>
            <person name="Hitch T.C.A."/>
            <person name="Clavel T."/>
        </authorList>
    </citation>
    <scope>NUCLEOTIDE SEQUENCE [LARGE SCALE GENOMIC DNA]</scope>
    <source>
        <strain evidence="2 3">WCA3-601-WT-6J</strain>
    </source>
</reference>
<dbReference type="InterPro" id="IPR025404">
    <property type="entry name" value="DUF4130"/>
</dbReference>
<gene>
    <name evidence="2" type="ORF">FYJ76_03650</name>
</gene>
<dbReference type="RefSeq" id="WP_082052128.1">
    <property type="nucleotide sequence ID" value="NZ_CATXDA010000001.1"/>
</dbReference>
<dbReference type="GeneID" id="42856092"/>
<organism evidence="2 3">
    <name type="scientific">Ruthenibacterium lactatiformans</name>
    <dbReference type="NCBI Taxonomy" id="1550024"/>
    <lineage>
        <taxon>Bacteria</taxon>
        <taxon>Bacillati</taxon>
        <taxon>Bacillota</taxon>
        <taxon>Clostridia</taxon>
        <taxon>Eubacteriales</taxon>
        <taxon>Oscillospiraceae</taxon>
        <taxon>Ruthenibacterium</taxon>
    </lineage>
</organism>
<comment type="caution">
    <text evidence="2">The sequence shown here is derived from an EMBL/GenBank/DDBJ whole genome shotgun (WGS) entry which is preliminary data.</text>
</comment>
<accession>A0A6I2U4B9</accession>